<evidence type="ECO:0000313" key="3">
    <source>
        <dbReference type="EMBL" id="PFH01478.1"/>
    </source>
</evidence>
<name>A0AB36TCB8_ACETH</name>
<dbReference type="InterPro" id="IPR051922">
    <property type="entry name" value="Bact_Sporulation_Assoc"/>
</dbReference>
<dbReference type="PANTHER" id="PTHR30032:SF4">
    <property type="entry name" value="AMIDASE ENHANCER"/>
    <property type="match status" value="1"/>
</dbReference>
<dbReference type="InterPro" id="IPR013486">
    <property type="entry name" value="SpoIID/LytB"/>
</dbReference>
<protein>
    <submittedName>
        <fullName evidence="3">Stage II sporulation protein D</fullName>
    </submittedName>
</protein>
<evidence type="ECO:0000256" key="1">
    <source>
        <dbReference type="SAM" id="Phobius"/>
    </source>
</evidence>
<dbReference type="Proteomes" id="UP000223596">
    <property type="component" value="Unassembled WGS sequence"/>
</dbReference>
<comment type="caution">
    <text evidence="3">The sequence shown here is derived from an EMBL/GenBank/DDBJ whole genome shotgun (WGS) entry which is preliminary data.</text>
</comment>
<keyword evidence="1" id="KW-0812">Transmembrane</keyword>
<dbReference type="EMBL" id="PDBW01000001">
    <property type="protein sequence ID" value="PFH01478.1"/>
    <property type="molecule type" value="Genomic_DNA"/>
</dbReference>
<organism evidence="3 4">
    <name type="scientific">Acetivibrio thermocellus AD2</name>
    <dbReference type="NCBI Taxonomy" id="1138384"/>
    <lineage>
        <taxon>Bacteria</taxon>
        <taxon>Bacillati</taxon>
        <taxon>Bacillota</taxon>
        <taxon>Clostridia</taxon>
        <taxon>Eubacteriales</taxon>
        <taxon>Oscillospiraceae</taxon>
        <taxon>Acetivibrio</taxon>
    </lineage>
</organism>
<dbReference type="NCBIfam" id="TIGR02669">
    <property type="entry name" value="SpoIID_LytB"/>
    <property type="match status" value="1"/>
</dbReference>
<dbReference type="PANTHER" id="PTHR30032">
    <property type="entry name" value="N-ACETYLMURAMOYL-L-ALANINE AMIDASE-RELATED"/>
    <property type="match status" value="1"/>
</dbReference>
<dbReference type="GO" id="GO:0030288">
    <property type="term" value="C:outer membrane-bounded periplasmic space"/>
    <property type="evidence" value="ECO:0007669"/>
    <property type="project" value="TreeGrafter"/>
</dbReference>
<feature type="domain" description="Sporulation stage II protein D amidase enhancer LytB N-terminal" evidence="2">
    <location>
        <begin position="50"/>
        <end position="156"/>
    </location>
</feature>
<gene>
    <name evidence="3" type="ORF">M972_11210</name>
</gene>
<evidence type="ECO:0000313" key="4">
    <source>
        <dbReference type="Proteomes" id="UP000223596"/>
    </source>
</evidence>
<dbReference type="RefSeq" id="WP_003515452.1">
    <property type="nucleotide sequence ID" value="NZ_CP013828.1"/>
</dbReference>
<proteinExistence type="predicted"/>
<accession>A0AB36TCB8</accession>
<dbReference type="AlphaFoldDB" id="A0AB36TCB8"/>
<keyword evidence="1" id="KW-0472">Membrane</keyword>
<dbReference type="InterPro" id="IPR014225">
    <property type="entry name" value="Spore_II_D_firmicutes"/>
</dbReference>
<dbReference type="Pfam" id="PF08486">
    <property type="entry name" value="SpoIID"/>
    <property type="match status" value="1"/>
</dbReference>
<dbReference type="NCBIfam" id="TIGR02870">
    <property type="entry name" value="spore_II_D"/>
    <property type="match status" value="1"/>
</dbReference>
<dbReference type="InterPro" id="IPR013693">
    <property type="entry name" value="SpoIID/LytB_N"/>
</dbReference>
<feature type="transmembrane region" description="Helical" evidence="1">
    <location>
        <begin position="7"/>
        <end position="23"/>
    </location>
</feature>
<reference evidence="3 4" key="1">
    <citation type="submission" date="2017-09" db="EMBL/GenBank/DDBJ databases">
        <title>Evaluation of Pacific Biosciences Sequencing Technology to Finishing C. thermocellum Genome Sequences.</title>
        <authorList>
            <person name="Brown S."/>
        </authorList>
    </citation>
    <scope>NUCLEOTIDE SEQUENCE [LARGE SCALE GENOMIC DNA]</scope>
    <source>
        <strain evidence="3 4">AD2</strain>
    </source>
</reference>
<evidence type="ECO:0000259" key="2">
    <source>
        <dbReference type="Pfam" id="PF08486"/>
    </source>
</evidence>
<sequence>MKRFVRYVLIMTIIVVVLPMVIVKGCSTVIEDIVPEEKEDVKIRVYVKDKGEVEEMSLEEYLKGVVAAEMPADFELEALKAQAVAARTYAYGRIKKFYSPKDDTHKGADICTDPGHCQAWIKKEDAMAKWGTLKAFDNWNKIERAVRETEGIIILYDKKVVNPVFHANSGGMTENSEDVWEGVEVPYLKSVKSEGEDESPGYKVQTVFKEEEITKKLKEQYPDMDIEPENVLDEIEILERTQAGRVKEMKIEDVVIKGTELRALLDLRSTNFTIEKGKEGEVIITTIGYGHGVGMSQWGANNLAKNGGTYEEILKHYYTGVYLDTIENFEAANP</sequence>
<dbReference type="GO" id="GO:0030435">
    <property type="term" value="P:sporulation resulting in formation of a cellular spore"/>
    <property type="evidence" value="ECO:0007669"/>
    <property type="project" value="InterPro"/>
</dbReference>
<keyword evidence="1" id="KW-1133">Transmembrane helix</keyword>